<proteinExistence type="inferred from homology"/>
<keyword evidence="6" id="KW-0963">Cytoplasm</keyword>
<dbReference type="PIRSF" id="PIRSF000423">
    <property type="entry name" value="ArgA"/>
    <property type="match status" value="1"/>
</dbReference>
<evidence type="ECO:0000256" key="6">
    <source>
        <dbReference type="HAMAP-Rule" id="MF_01105"/>
    </source>
</evidence>
<keyword evidence="3 6" id="KW-0808">Transferase</keyword>
<dbReference type="GO" id="GO:0005737">
    <property type="term" value="C:cytoplasm"/>
    <property type="evidence" value="ECO:0007669"/>
    <property type="project" value="UniProtKB-SubCell"/>
</dbReference>
<evidence type="ECO:0000256" key="5">
    <source>
        <dbReference type="ARBA" id="ARBA00048372"/>
    </source>
</evidence>
<dbReference type="CDD" id="cd04301">
    <property type="entry name" value="NAT_SF"/>
    <property type="match status" value="1"/>
</dbReference>
<keyword evidence="4 6" id="KW-0012">Acyltransferase</keyword>
<accession>A0A520S5B9</accession>
<dbReference type="Gene3D" id="3.40.630.30">
    <property type="match status" value="1"/>
</dbReference>
<comment type="similarity">
    <text evidence="2 6">Belongs to the acetyltransferase family. ArgA subfamily.</text>
</comment>
<dbReference type="InterPro" id="IPR016181">
    <property type="entry name" value="Acyl_CoA_acyltransferase"/>
</dbReference>
<dbReference type="HAMAP" id="MF_01105">
    <property type="entry name" value="N_acetyl_glu_synth"/>
    <property type="match status" value="1"/>
</dbReference>
<dbReference type="GO" id="GO:0004042">
    <property type="term" value="F:L-glutamate N-acetyltransferase activity"/>
    <property type="evidence" value="ECO:0007669"/>
    <property type="project" value="UniProtKB-UniRule"/>
</dbReference>
<keyword evidence="6" id="KW-0028">Amino-acid biosynthesis</keyword>
<dbReference type="Proteomes" id="UP000316199">
    <property type="component" value="Unassembled WGS sequence"/>
</dbReference>
<dbReference type="PANTHER" id="PTHR30602:SF12">
    <property type="entry name" value="AMINO-ACID ACETYLTRANSFERASE NAGS1, CHLOROPLASTIC-RELATED"/>
    <property type="match status" value="1"/>
</dbReference>
<dbReference type="InterPro" id="IPR001048">
    <property type="entry name" value="Asp/Glu/Uridylate_kinase"/>
</dbReference>
<comment type="subcellular location">
    <subcellularLocation>
        <location evidence="6">Cytoplasm</location>
    </subcellularLocation>
</comment>
<comment type="catalytic activity">
    <reaction evidence="5 6">
        <text>L-glutamate + acetyl-CoA = N-acetyl-L-glutamate + CoA + H(+)</text>
        <dbReference type="Rhea" id="RHEA:24292"/>
        <dbReference type="ChEBI" id="CHEBI:15378"/>
        <dbReference type="ChEBI" id="CHEBI:29985"/>
        <dbReference type="ChEBI" id="CHEBI:44337"/>
        <dbReference type="ChEBI" id="CHEBI:57287"/>
        <dbReference type="ChEBI" id="CHEBI:57288"/>
        <dbReference type="EC" id="2.3.1.1"/>
    </reaction>
</comment>
<feature type="domain" description="N-acetyltransferase" evidence="8">
    <location>
        <begin position="279"/>
        <end position="424"/>
    </location>
</feature>
<dbReference type="Gene3D" id="3.40.1160.10">
    <property type="entry name" value="Acetylglutamate kinase-like"/>
    <property type="match status" value="1"/>
</dbReference>
<comment type="pathway">
    <text evidence="1 6">Amino-acid biosynthesis; L-arginine biosynthesis; N(2)-acetyl-L-ornithine from L-glutamate: step 1/4.</text>
</comment>
<dbReference type="EC" id="2.3.1.1" evidence="6"/>
<dbReference type="Pfam" id="PF13508">
    <property type="entry name" value="Acetyltransf_7"/>
    <property type="match status" value="1"/>
</dbReference>
<gene>
    <name evidence="6" type="primary">argA</name>
    <name evidence="9" type="ORF">EVA68_00025</name>
</gene>
<evidence type="ECO:0000256" key="1">
    <source>
        <dbReference type="ARBA" id="ARBA00004925"/>
    </source>
</evidence>
<feature type="compositionally biased region" description="Basic and acidic residues" evidence="7">
    <location>
        <begin position="429"/>
        <end position="445"/>
    </location>
</feature>
<dbReference type="PANTHER" id="PTHR30602">
    <property type="entry name" value="AMINO-ACID ACETYLTRANSFERASE"/>
    <property type="match status" value="1"/>
</dbReference>
<dbReference type="UniPathway" id="UPA00068">
    <property type="reaction ID" value="UER00106"/>
</dbReference>
<evidence type="ECO:0000256" key="2">
    <source>
        <dbReference type="ARBA" id="ARBA00009145"/>
    </source>
</evidence>
<comment type="miscellaneous">
    <text evidence="6">In bacteria which possess the bifunctional enzyme ornithine acetyltransferase/N-acetylglutamate synthase (ArgJ), ArgA fulfills an anaplerotic role.</text>
</comment>
<dbReference type="InterPro" id="IPR010167">
    <property type="entry name" value="NH2A_AcTrfase"/>
</dbReference>
<evidence type="ECO:0000313" key="10">
    <source>
        <dbReference type="Proteomes" id="UP000316199"/>
    </source>
</evidence>
<dbReference type="InterPro" id="IPR036393">
    <property type="entry name" value="AceGlu_kinase-like_sf"/>
</dbReference>
<dbReference type="NCBIfam" id="TIGR01890">
    <property type="entry name" value="N-Ac-Glu-synth"/>
    <property type="match status" value="1"/>
</dbReference>
<name>A0A520S5B9_9GAMM</name>
<reference evidence="9 10" key="1">
    <citation type="submission" date="2019-02" db="EMBL/GenBank/DDBJ databases">
        <title>Prokaryotic population dynamics and viral predation in marine succession experiment using metagenomics: the confinement effect.</title>
        <authorList>
            <person name="Haro-Moreno J.M."/>
            <person name="Rodriguez-Valera F."/>
            <person name="Lopez-Perez M."/>
        </authorList>
    </citation>
    <scope>NUCLEOTIDE SEQUENCE [LARGE SCALE GENOMIC DNA]</scope>
    <source>
        <strain evidence="9">MED-G157</strain>
    </source>
</reference>
<dbReference type="SUPFAM" id="SSF55729">
    <property type="entry name" value="Acyl-CoA N-acyltransferases (Nat)"/>
    <property type="match status" value="1"/>
</dbReference>
<evidence type="ECO:0000256" key="7">
    <source>
        <dbReference type="SAM" id="MobiDB-lite"/>
    </source>
</evidence>
<evidence type="ECO:0000259" key="8">
    <source>
        <dbReference type="PROSITE" id="PS51186"/>
    </source>
</evidence>
<dbReference type="NCBIfam" id="NF003641">
    <property type="entry name" value="PRK05279.1"/>
    <property type="match status" value="1"/>
</dbReference>
<protein>
    <recommendedName>
        <fullName evidence="6">Amino-acid acetyltransferase</fullName>
        <ecNumber evidence="6">2.3.1.1</ecNumber>
    </recommendedName>
    <alternativeName>
        <fullName evidence="6">N-acetylglutamate synthase</fullName>
        <shortName evidence="6">AGS</shortName>
        <shortName evidence="6">NAGS</shortName>
    </alternativeName>
</protein>
<dbReference type="InterPro" id="IPR000182">
    <property type="entry name" value="GNAT_dom"/>
</dbReference>
<evidence type="ECO:0000313" key="9">
    <source>
        <dbReference type="EMBL" id="RZO77651.1"/>
    </source>
</evidence>
<organism evidence="9 10">
    <name type="scientific">OM182 bacterium</name>
    <dbReference type="NCBI Taxonomy" id="2510334"/>
    <lineage>
        <taxon>Bacteria</taxon>
        <taxon>Pseudomonadati</taxon>
        <taxon>Pseudomonadota</taxon>
        <taxon>Gammaproteobacteria</taxon>
        <taxon>OMG group</taxon>
        <taxon>OM182 clade</taxon>
    </lineage>
</organism>
<sequence length="445" mass="49679">MDERNNLKWFRASTPYINSHRHKTFVMFLGGEVILDRNFVNILGDIALLSSLDIRLVIIHGAEPQIANSLGEREWPHTGLMHITSQELLPIILSGISQARHKLEAGLSKGHANMRLELLVTAGNFVRAKPIGIKNGVDYQHTGTARNINSTAIENQLANKAIVLLSPFGHSPSGETFIFDAHELAKDVASTLRAEKLIYFSADDGIRDSDKNLINELTESQLSLVSDPTQKKLADLTLSACLQGVCRGHIINYKRDGALLEELFTRDGSGTQIIKESYEKLRIATSNDVAGILELISPLELDGLLVKRPRELIETEVNHFRVIERDGMVVACAALYPFEGKGELACLATHVHYRNDNRGELLLARIEHDAKILGLSAIFVLTTQAEHWFSDRGFSEAAIDVLPDSRKCLYNYQRNSKYLEKLIQAPSENTRKQDRATRLDTPEQS</sequence>
<dbReference type="AlphaFoldDB" id="A0A520S5B9"/>
<dbReference type="GO" id="GO:0006526">
    <property type="term" value="P:L-arginine biosynthetic process"/>
    <property type="evidence" value="ECO:0007669"/>
    <property type="project" value="UniProtKB-UniRule"/>
</dbReference>
<dbReference type="EMBL" id="SHAG01000001">
    <property type="protein sequence ID" value="RZO77651.1"/>
    <property type="molecule type" value="Genomic_DNA"/>
</dbReference>
<keyword evidence="6" id="KW-0055">Arginine biosynthesis</keyword>
<feature type="region of interest" description="Disordered" evidence="7">
    <location>
        <begin position="426"/>
        <end position="445"/>
    </location>
</feature>
<evidence type="ECO:0000256" key="3">
    <source>
        <dbReference type="ARBA" id="ARBA00022679"/>
    </source>
</evidence>
<comment type="caution">
    <text evidence="9">The sequence shown here is derived from an EMBL/GenBank/DDBJ whole genome shotgun (WGS) entry which is preliminary data.</text>
</comment>
<dbReference type="SUPFAM" id="SSF53633">
    <property type="entry name" value="Carbamate kinase-like"/>
    <property type="match status" value="1"/>
</dbReference>
<dbReference type="PROSITE" id="PS51186">
    <property type="entry name" value="GNAT"/>
    <property type="match status" value="1"/>
</dbReference>
<evidence type="ECO:0000256" key="4">
    <source>
        <dbReference type="ARBA" id="ARBA00023315"/>
    </source>
</evidence>
<dbReference type="Pfam" id="PF00696">
    <property type="entry name" value="AA_kinase"/>
    <property type="match status" value="1"/>
</dbReference>